<evidence type="ECO:0000256" key="4">
    <source>
        <dbReference type="ARBA" id="ARBA00023163"/>
    </source>
</evidence>
<keyword evidence="1 5" id="KW-0597">Phosphoprotein</keyword>
<dbReference type="CDD" id="cd06170">
    <property type="entry name" value="LuxR_C_like"/>
    <property type="match status" value="1"/>
</dbReference>
<dbReference type="PROSITE" id="PS50043">
    <property type="entry name" value="HTH_LUXR_2"/>
    <property type="match status" value="1"/>
</dbReference>
<dbReference type="STRING" id="471857.Svir_00210"/>
<dbReference type="SMART" id="SM00448">
    <property type="entry name" value="REC"/>
    <property type="match status" value="1"/>
</dbReference>
<dbReference type="GO" id="GO:0000160">
    <property type="term" value="P:phosphorelay signal transduction system"/>
    <property type="evidence" value="ECO:0007669"/>
    <property type="project" value="InterPro"/>
</dbReference>
<dbReference type="InterPro" id="IPR039420">
    <property type="entry name" value="WalR-like"/>
</dbReference>
<feature type="domain" description="HTH luxR-type" evidence="7">
    <location>
        <begin position="153"/>
        <end position="218"/>
    </location>
</feature>
<evidence type="ECO:0000256" key="3">
    <source>
        <dbReference type="ARBA" id="ARBA00023125"/>
    </source>
</evidence>
<evidence type="ECO:0000256" key="5">
    <source>
        <dbReference type="PROSITE-ProRule" id="PRU00169"/>
    </source>
</evidence>
<sequence>MNGEPIRVLVVDDQQLVREGLTALLELTEDVEVVGQAAHGREALDILTRKPCDVVLMDLRMPVLDGVAATREIRNRHPEVAVLVLTTYSDDDSIRDALGAGAQGYLTKDAGRAEIHAALRAAVTGQATFTTAVSRRLVTALTEQRPRPSEPTPDPSATTLTAREREILGLIGAGLSNAEIAARLFIAESTVKTHINNAFAKIGVRNRAGAVRYAYQTGLVR</sequence>
<dbReference type="AlphaFoldDB" id="C7MRP9"/>
<feature type="domain" description="Response regulatory" evidence="8">
    <location>
        <begin position="7"/>
        <end position="123"/>
    </location>
</feature>
<dbReference type="KEGG" id="svi:Svir_00210"/>
<evidence type="ECO:0000313" key="10">
    <source>
        <dbReference type="Proteomes" id="UP000000841"/>
    </source>
</evidence>
<dbReference type="Proteomes" id="UP000000841">
    <property type="component" value="Chromosome"/>
</dbReference>
<reference evidence="9 10" key="1">
    <citation type="journal article" date="2009" name="Stand. Genomic Sci.">
        <title>Complete genome sequence of Saccharomonospora viridis type strain (P101).</title>
        <authorList>
            <person name="Pati A."/>
            <person name="Sikorski J."/>
            <person name="Nolan M."/>
            <person name="Lapidus A."/>
            <person name="Copeland A."/>
            <person name="Glavina Del Rio T."/>
            <person name="Lucas S."/>
            <person name="Chen F."/>
            <person name="Tice H."/>
            <person name="Pitluck S."/>
            <person name="Cheng J.F."/>
            <person name="Chertkov O."/>
            <person name="Brettin T."/>
            <person name="Han C."/>
            <person name="Detter J.C."/>
            <person name="Kuske C."/>
            <person name="Bruce D."/>
            <person name="Goodwin L."/>
            <person name="Chain P."/>
            <person name="D'haeseleer P."/>
            <person name="Chen A."/>
            <person name="Palaniappan K."/>
            <person name="Ivanova N."/>
            <person name="Mavromatis K."/>
            <person name="Mikhailova N."/>
            <person name="Rohde M."/>
            <person name="Tindall B.J."/>
            <person name="Goker M."/>
            <person name="Bristow J."/>
            <person name="Eisen J.A."/>
            <person name="Markowitz V."/>
            <person name="Hugenholtz P."/>
            <person name="Kyrpides N.C."/>
            <person name="Klenk H.P."/>
        </authorList>
    </citation>
    <scope>NUCLEOTIDE SEQUENCE [LARGE SCALE GENOMIC DNA]</scope>
    <source>
        <strain evidence="10">ATCC 15386 / DSM 43017 / JCM 3036 / NBRC 12207 / P101</strain>
    </source>
</reference>
<dbReference type="GO" id="GO:0003677">
    <property type="term" value="F:DNA binding"/>
    <property type="evidence" value="ECO:0007669"/>
    <property type="project" value="UniProtKB-KW"/>
</dbReference>
<dbReference type="EMBL" id="CP001683">
    <property type="protein sequence ID" value="ACU95111.1"/>
    <property type="molecule type" value="Genomic_DNA"/>
</dbReference>
<dbReference type="SMART" id="SM00421">
    <property type="entry name" value="HTH_LUXR"/>
    <property type="match status" value="1"/>
</dbReference>
<dbReference type="HOGENOM" id="CLU_000445_90_10_11"/>
<accession>C7MRP9</accession>
<dbReference type="CDD" id="cd17535">
    <property type="entry name" value="REC_NarL-like"/>
    <property type="match status" value="1"/>
</dbReference>
<dbReference type="PANTHER" id="PTHR43214:SF24">
    <property type="entry name" value="TRANSCRIPTIONAL REGULATORY PROTEIN NARL-RELATED"/>
    <property type="match status" value="1"/>
</dbReference>
<dbReference type="SUPFAM" id="SSF52172">
    <property type="entry name" value="CheY-like"/>
    <property type="match status" value="1"/>
</dbReference>
<dbReference type="Pfam" id="PF00072">
    <property type="entry name" value="Response_reg"/>
    <property type="match status" value="1"/>
</dbReference>
<keyword evidence="3 9" id="KW-0238">DNA-binding</keyword>
<dbReference type="InterPro" id="IPR000792">
    <property type="entry name" value="Tscrpt_reg_LuxR_C"/>
</dbReference>
<keyword evidence="4" id="KW-0804">Transcription</keyword>
<evidence type="ECO:0000259" key="8">
    <source>
        <dbReference type="PROSITE" id="PS50110"/>
    </source>
</evidence>
<dbReference type="Gene3D" id="3.40.50.2300">
    <property type="match status" value="1"/>
</dbReference>
<dbReference type="InterPro" id="IPR011006">
    <property type="entry name" value="CheY-like_superfamily"/>
</dbReference>
<dbReference type="GO" id="GO:0006355">
    <property type="term" value="P:regulation of DNA-templated transcription"/>
    <property type="evidence" value="ECO:0007669"/>
    <property type="project" value="InterPro"/>
</dbReference>
<evidence type="ECO:0000256" key="1">
    <source>
        <dbReference type="ARBA" id="ARBA00022553"/>
    </source>
</evidence>
<evidence type="ECO:0000256" key="6">
    <source>
        <dbReference type="SAM" id="MobiDB-lite"/>
    </source>
</evidence>
<evidence type="ECO:0000256" key="2">
    <source>
        <dbReference type="ARBA" id="ARBA00023015"/>
    </source>
</evidence>
<dbReference type="InterPro" id="IPR058245">
    <property type="entry name" value="NreC/VraR/RcsB-like_REC"/>
</dbReference>
<evidence type="ECO:0000313" key="9">
    <source>
        <dbReference type="EMBL" id="ACU95111.1"/>
    </source>
</evidence>
<keyword evidence="2" id="KW-0805">Transcription regulation</keyword>
<protein>
    <submittedName>
        <fullName evidence="9">Response regulator containing a CheY-like receiver domain protein and an HTH DNA-binding domain protein</fullName>
    </submittedName>
</protein>
<dbReference type="RefSeq" id="WP_012795544.1">
    <property type="nucleotide sequence ID" value="NC_013159.1"/>
</dbReference>
<dbReference type="PROSITE" id="PS50110">
    <property type="entry name" value="RESPONSE_REGULATORY"/>
    <property type="match status" value="1"/>
</dbReference>
<keyword evidence="10" id="KW-1185">Reference proteome</keyword>
<proteinExistence type="predicted"/>
<name>C7MRP9_SACVD</name>
<feature type="region of interest" description="Disordered" evidence="6">
    <location>
        <begin position="140"/>
        <end position="159"/>
    </location>
</feature>
<dbReference type="InterPro" id="IPR001789">
    <property type="entry name" value="Sig_transdc_resp-reg_receiver"/>
</dbReference>
<dbReference type="Pfam" id="PF00196">
    <property type="entry name" value="GerE"/>
    <property type="match status" value="1"/>
</dbReference>
<gene>
    <name evidence="9" type="ordered locus">Svir_00210</name>
</gene>
<dbReference type="eggNOG" id="COG2197">
    <property type="taxonomic scope" value="Bacteria"/>
</dbReference>
<organism evidence="9 10">
    <name type="scientific">Saccharomonospora viridis (strain ATCC 15386 / DSM 43017 / JCM 3036 / CCUG 5913 / NBRC 12207 / NCIMB 9602 / P101)</name>
    <name type="common">Thermoactinomyces viridis</name>
    <dbReference type="NCBI Taxonomy" id="471857"/>
    <lineage>
        <taxon>Bacteria</taxon>
        <taxon>Bacillati</taxon>
        <taxon>Actinomycetota</taxon>
        <taxon>Actinomycetes</taxon>
        <taxon>Pseudonocardiales</taxon>
        <taxon>Pseudonocardiaceae</taxon>
        <taxon>Saccharomonospora</taxon>
    </lineage>
</organism>
<evidence type="ECO:0000259" key="7">
    <source>
        <dbReference type="PROSITE" id="PS50043"/>
    </source>
</evidence>
<dbReference type="PRINTS" id="PR00038">
    <property type="entry name" value="HTHLUXR"/>
</dbReference>
<feature type="modified residue" description="4-aspartylphosphate" evidence="5">
    <location>
        <position position="58"/>
    </location>
</feature>
<dbReference type="PROSITE" id="PS00622">
    <property type="entry name" value="HTH_LUXR_1"/>
    <property type="match status" value="1"/>
</dbReference>
<dbReference type="PANTHER" id="PTHR43214">
    <property type="entry name" value="TWO-COMPONENT RESPONSE REGULATOR"/>
    <property type="match status" value="1"/>
</dbReference>